<keyword evidence="5" id="KW-1185">Reference proteome</keyword>
<comment type="similarity">
    <text evidence="1">Belongs to the peptidase S12 family.</text>
</comment>
<comment type="caution">
    <text evidence="4">The sequence shown here is derived from an EMBL/GenBank/DDBJ whole genome shotgun (WGS) entry which is preliminary data.</text>
</comment>
<dbReference type="Proteomes" id="UP001383192">
    <property type="component" value="Unassembled WGS sequence"/>
</dbReference>
<keyword evidence="2" id="KW-0732">Signal</keyword>
<dbReference type="InterPro" id="IPR050491">
    <property type="entry name" value="AmpC-like"/>
</dbReference>
<organism evidence="4 5">
    <name type="scientific">Paramarasmius palmivorus</name>
    <dbReference type="NCBI Taxonomy" id="297713"/>
    <lineage>
        <taxon>Eukaryota</taxon>
        <taxon>Fungi</taxon>
        <taxon>Dikarya</taxon>
        <taxon>Basidiomycota</taxon>
        <taxon>Agaricomycotina</taxon>
        <taxon>Agaricomycetes</taxon>
        <taxon>Agaricomycetidae</taxon>
        <taxon>Agaricales</taxon>
        <taxon>Marasmiineae</taxon>
        <taxon>Marasmiaceae</taxon>
        <taxon>Paramarasmius</taxon>
    </lineage>
</organism>
<dbReference type="SUPFAM" id="SSF56601">
    <property type="entry name" value="beta-lactamase/transpeptidase-like"/>
    <property type="match status" value="1"/>
</dbReference>
<proteinExistence type="inferred from homology"/>
<gene>
    <name evidence="4" type="ORF">VNI00_010338</name>
</gene>
<dbReference type="AlphaFoldDB" id="A0AAW0CKF0"/>
<evidence type="ECO:0000256" key="2">
    <source>
        <dbReference type="SAM" id="SignalP"/>
    </source>
</evidence>
<feature type="chain" id="PRO_5043429658" description="Beta-lactamase-related domain-containing protein" evidence="2">
    <location>
        <begin position="18"/>
        <end position="597"/>
    </location>
</feature>
<protein>
    <recommendedName>
        <fullName evidence="3">Beta-lactamase-related domain-containing protein</fullName>
    </recommendedName>
</protein>
<accession>A0AAW0CKF0</accession>
<sequence length="597" mass="65509">MALLASFLYALLASSLAHNTKQSRQYTGVAILNPNMDGFIEKVISSWNSPGGAGVAVVKQHEDGSWQVETKGYGIANVAEQRKIDADSLFYIGSNSKLLAAIAGGLLVANESLSPRISWDTKIADVLPESIWKLQDPMASAETTITDAMSHRTGLPDHVSSYSRTDTVESVLKKARHLKPSAGFRSTWQYNSIMYSLLGYLPAATLPQKPALATYLKTHVFDPLGLTSATFSLATAKKSGKLADPTAREGINRTEDLFGKGITRVLRYPTWFQEDSEDGGFIAGAGGAIMSVKDVASWLQVLLLEGQNAQTGEQVIPQEVIRKVSSGISVVLAEPQYPEMSNVVYGGGLSRASYRGNDVIEHNGGLPGYFTRITRLPNSKLGVAVLTNDDNYGDFIMEIIKWRIIDEALGLEPIDWDSRMRAMVKETYQSQISAGEARPSNPTPPPVPFEQLSGLYRNLGYGDFELCYVSAPPSDSESESCRKLREDQPVMLPDAVRKDIPTFLARWDRFWYSYVKLEYIDGALFSFQALESQPTNDTSKPYWTYNFEEVASAAEFAVEDGKIGFGMIGGFWSAGPGVEDPVGGSAMERSEVWFEKI</sequence>
<dbReference type="Gene3D" id="3.40.710.10">
    <property type="entry name" value="DD-peptidase/beta-lactamase superfamily"/>
    <property type="match status" value="1"/>
</dbReference>
<evidence type="ECO:0000259" key="3">
    <source>
        <dbReference type="Pfam" id="PF00144"/>
    </source>
</evidence>
<dbReference type="InterPro" id="IPR012338">
    <property type="entry name" value="Beta-lactam/transpept-like"/>
</dbReference>
<dbReference type="PANTHER" id="PTHR46825">
    <property type="entry name" value="D-ALANYL-D-ALANINE-CARBOXYPEPTIDASE/ENDOPEPTIDASE AMPH"/>
    <property type="match status" value="1"/>
</dbReference>
<feature type="signal peptide" evidence="2">
    <location>
        <begin position="1"/>
        <end position="17"/>
    </location>
</feature>
<dbReference type="PANTHER" id="PTHR46825:SF15">
    <property type="entry name" value="BETA-LACTAMASE-RELATED DOMAIN-CONTAINING PROTEIN"/>
    <property type="match status" value="1"/>
</dbReference>
<dbReference type="Pfam" id="PF00144">
    <property type="entry name" value="Beta-lactamase"/>
    <property type="match status" value="1"/>
</dbReference>
<dbReference type="InterPro" id="IPR001466">
    <property type="entry name" value="Beta-lactam-related"/>
</dbReference>
<name>A0AAW0CKF0_9AGAR</name>
<evidence type="ECO:0000313" key="5">
    <source>
        <dbReference type="Proteomes" id="UP001383192"/>
    </source>
</evidence>
<reference evidence="4 5" key="1">
    <citation type="submission" date="2024-01" db="EMBL/GenBank/DDBJ databases">
        <title>A draft genome for a cacao thread blight-causing isolate of Paramarasmius palmivorus.</title>
        <authorList>
            <person name="Baruah I.K."/>
            <person name="Bukari Y."/>
            <person name="Amoako-Attah I."/>
            <person name="Meinhardt L.W."/>
            <person name="Bailey B.A."/>
            <person name="Cohen S.P."/>
        </authorList>
    </citation>
    <scope>NUCLEOTIDE SEQUENCE [LARGE SCALE GENOMIC DNA]</scope>
    <source>
        <strain evidence="4 5">GH-12</strain>
    </source>
</reference>
<evidence type="ECO:0000313" key="4">
    <source>
        <dbReference type="EMBL" id="KAK7038946.1"/>
    </source>
</evidence>
<evidence type="ECO:0000256" key="1">
    <source>
        <dbReference type="ARBA" id="ARBA00038215"/>
    </source>
</evidence>
<dbReference type="EMBL" id="JAYKXP010000041">
    <property type="protein sequence ID" value="KAK7038946.1"/>
    <property type="molecule type" value="Genomic_DNA"/>
</dbReference>
<feature type="domain" description="Beta-lactamase-related" evidence="3">
    <location>
        <begin position="65"/>
        <end position="392"/>
    </location>
</feature>